<dbReference type="RefSeq" id="WP_138662093.1">
    <property type="nucleotide sequence ID" value="NZ_VANS01000002.1"/>
</dbReference>
<name>A0A5S3PER5_9RHOB</name>
<dbReference type="InterPro" id="IPR029052">
    <property type="entry name" value="Metallo-depent_PP-like"/>
</dbReference>
<dbReference type="GO" id="GO:0016791">
    <property type="term" value="F:phosphatase activity"/>
    <property type="evidence" value="ECO:0007669"/>
    <property type="project" value="TreeGrafter"/>
</dbReference>
<dbReference type="OrthoDB" id="9807890at2"/>
<dbReference type="InterPro" id="IPR050126">
    <property type="entry name" value="Ap4A_hydrolase"/>
</dbReference>
<accession>A0A5S3PER5</accession>
<dbReference type="GO" id="GO:0005737">
    <property type="term" value="C:cytoplasm"/>
    <property type="evidence" value="ECO:0007669"/>
    <property type="project" value="TreeGrafter"/>
</dbReference>
<evidence type="ECO:0000313" key="3">
    <source>
        <dbReference type="Proteomes" id="UP000309550"/>
    </source>
</evidence>
<comment type="caution">
    <text evidence="2">The sequence shown here is derived from an EMBL/GenBank/DDBJ whole genome shotgun (WGS) entry which is preliminary data.</text>
</comment>
<dbReference type="CDD" id="cd00144">
    <property type="entry name" value="MPP_PPP_family"/>
    <property type="match status" value="1"/>
</dbReference>
<dbReference type="AlphaFoldDB" id="A0A5S3PER5"/>
<reference evidence="2 3" key="1">
    <citation type="submission" date="2019-05" db="EMBL/GenBank/DDBJ databases">
        <title>Sulfitobacter sabulilitoris sp. nov., isolated from a marine sand.</title>
        <authorList>
            <person name="Yoon J.-H."/>
        </authorList>
    </citation>
    <scope>NUCLEOTIDE SEQUENCE [LARGE SCALE GENOMIC DNA]</scope>
    <source>
        <strain evidence="2 3">HSMS-29</strain>
    </source>
</reference>
<dbReference type="PANTHER" id="PTHR42850:SF11">
    <property type="entry name" value="BIS(5'-NUCLEOSYL)-TETRAPHOSPHATASE [SYMMETRICAL]"/>
    <property type="match status" value="1"/>
</dbReference>
<dbReference type="PRINTS" id="PR00114">
    <property type="entry name" value="STPHPHTASE"/>
</dbReference>
<gene>
    <name evidence="2" type="ORF">FDT80_09740</name>
</gene>
<dbReference type="GO" id="GO:0110154">
    <property type="term" value="P:RNA decapping"/>
    <property type="evidence" value="ECO:0007669"/>
    <property type="project" value="TreeGrafter"/>
</dbReference>
<dbReference type="Pfam" id="PF00149">
    <property type="entry name" value="Metallophos"/>
    <property type="match status" value="1"/>
</dbReference>
<protein>
    <submittedName>
        <fullName evidence="2">Serine/threonine protein phosphatase</fullName>
    </submittedName>
</protein>
<dbReference type="EMBL" id="VANS01000002">
    <property type="protein sequence ID" value="TMM52552.1"/>
    <property type="molecule type" value="Genomic_DNA"/>
</dbReference>
<feature type="domain" description="Calcineurin-like phosphoesterase" evidence="1">
    <location>
        <begin position="4"/>
        <end position="198"/>
    </location>
</feature>
<organism evidence="2 3">
    <name type="scientific">Sulfitobacter sabulilitoris</name>
    <dbReference type="NCBI Taxonomy" id="2562655"/>
    <lineage>
        <taxon>Bacteria</taxon>
        <taxon>Pseudomonadati</taxon>
        <taxon>Pseudomonadota</taxon>
        <taxon>Alphaproteobacteria</taxon>
        <taxon>Rhodobacterales</taxon>
        <taxon>Roseobacteraceae</taxon>
        <taxon>Sulfitobacter</taxon>
    </lineage>
</organism>
<dbReference type="InterPro" id="IPR006186">
    <property type="entry name" value="Ser/Thr-sp_prot-phosphatase"/>
</dbReference>
<dbReference type="InterPro" id="IPR004843">
    <property type="entry name" value="Calcineurin-like_PHP"/>
</dbReference>
<sequence>MNNPIYAIGDIHGQMDELERVLTLIEADGGPQATVVFVGDYVDRGPDSRAVIQTLIDGQAAGKNWITIKGNHDRYFTRFLDDVSVYDPATRDGLYWFNPRLGGDKTLASYGVDAEDGAPLPPIHQAAQSAVPQDHKVFLRDLPVMHVTDDLVFVHAGIRPGIDLDRQTENDLIWIRTGFLDDDRDHGRLVVHGHTALDHPQHHGNRVNLDGGAGYFRPLHAAVFEGTTGWLLSDRGRVAIPAAGN</sequence>
<dbReference type="GO" id="GO:0008803">
    <property type="term" value="F:bis(5'-nucleosyl)-tetraphosphatase (symmetrical) activity"/>
    <property type="evidence" value="ECO:0007669"/>
    <property type="project" value="TreeGrafter"/>
</dbReference>
<dbReference type="SUPFAM" id="SSF56300">
    <property type="entry name" value="Metallo-dependent phosphatases"/>
    <property type="match status" value="1"/>
</dbReference>
<keyword evidence="3" id="KW-1185">Reference proteome</keyword>
<evidence type="ECO:0000259" key="1">
    <source>
        <dbReference type="Pfam" id="PF00149"/>
    </source>
</evidence>
<dbReference type="Proteomes" id="UP000309550">
    <property type="component" value="Unassembled WGS sequence"/>
</dbReference>
<proteinExistence type="predicted"/>
<dbReference type="PANTHER" id="PTHR42850">
    <property type="entry name" value="METALLOPHOSPHOESTERASE"/>
    <property type="match status" value="1"/>
</dbReference>
<evidence type="ECO:0000313" key="2">
    <source>
        <dbReference type="EMBL" id="TMM52552.1"/>
    </source>
</evidence>
<dbReference type="Gene3D" id="3.60.21.10">
    <property type="match status" value="1"/>
</dbReference>